<gene>
    <name evidence="1" type="ORF">GCM10011496_13190</name>
</gene>
<name>A0A916SCG6_9BURK</name>
<organism evidence="1 2">
    <name type="scientific">Polaromonas eurypsychrophila</name>
    <dbReference type="NCBI Taxonomy" id="1614635"/>
    <lineage>
        <taxon>Bacteria</taxon>
        <taxon>Pseudomonadati</taxon>
        <taxon>Pseudomonadota</taxon>
        <taxon>Betaproteobacteria</taxon>
        <taxon>Burkholderiales</taxon>
        <taxon>Comamonadaceae</taxon>
        <taxon>Polaromonas</taxon>
    </lineage>
</organism>
<dbReference type="AlphaFoldDB" id="A0A916SCG6"/>
<comment type="caution">
    <text evidence="1">The sequence shown here is derived from an EMBL/GenBank/DDBJ whole genome shotgun (WGS) entry which is preliminary data.</text>
</comment>
<keyword evidence="2" id="KW-1185">Reference proteome</keyword>
<evidence type="ECO:0000313" key="2">
    <source>
        <dbReference type="Proteomes" id="UP000620596"/>
    </source>
</evidence>
<evidence type="ECO:0000313" key="1">
    <source>
        <dbReference type="EMBL" id="GGA93494.1"/>
    </source>
</evidence>
<protein>
    <submittedName>
        <fullName evidence="1">Uncharacterized protein</fullName>
    </submittedName>
</protein>
<accession>A0A916SCG6</accession>
<proteinExistence type="predicted"/>
<dbReference type="Proteomes" id="UP000620596">
    <property type="component" value="Unassembled WGS sequence"/>
</dbReference>
<reference evidence="1" key="1">
    <citation type="journal article" date="2014" name="Int. J. Syst. Evol. Microbiol.">
        <title>Complete genome sequence of Corynebacterium casei LMG S-19264T (=DSM 44701T), isolated from a smear-ripened cheese.</title>
        <authorList>
            <consortium name="US DOE Joint Genome Institute (JGI-PGF)"/>
            <person name="Walter F."/>
            <person name="Albersmeier A."/>
            <person name="Kalinowski J."/>
            <person name="Ruckert C."/>
        </authorList>
    </citation>
    <scope>NUCLEOTIDE SEQUENCE</scope>
    <source>
        <strain evidence="1">CGMCC 1.15322</strain>
    </source>
</reference>
<dbReference type="EMBL" id="BMIG01000003">
    <property type="protein sequence ID" value="GGA93494.1"/>
    <property type="molecule type" value="Genomic_DNA"/>
</dbReference>
<reference evidence="1" key="2">
    <citation type="submission" date="2020-09" db="EMBL/GenBank/DDBJ databases">
        <authorList>
            <person name="Sun Q."/>
            <person name="Zhou Y."/>
        </authorList>
    </citation>
    <scope>NUCLEOTIDE SEQUENCE</scope>
    <source>
        <strain evidence="1">CGMCC 1.15322</strain>
    </source>
</reference>
<sequence>MAQPVVPQRLELAAAATPGLPDPRLSCADSSFIGRPMCIYRECRKPGMATLPLCVENNVQMLNTRKFEGF</sequence>